<evidence type="ECO:0000313" key="2">
    <source>
        <dbReference type="Proteomes" id="UP001500604"/>
    </source>
</evidence>
<reference evidence="2" key="1">
    <citation type="journal article" date="2019" name="Int. J. Syst. Evol. Microbiol.">
        <title>The Global Catalogue of Microorganisms (GCM) 10K type strain sequencing project: providing services to taxonomists for standard genome sequencing and annotation.</title>
        <authorList>
            <consortium name="The Broad Institute Genomics Platform"/>
            <consortium name="The Broad Institute Genome Sequencing Center for Infectious Disease"/>
            <person name="Wu L."/>
            <person name="Ma J."/>
        </authorList>
    </citation>
    <scope>NUCLEOTIDE SEQUENCE [LARGE SCALE GENOMIC DNA]</scope>
    <source>
        <strain evidence="2">JCM 17805</strain>
    </source>
</reference>
<evidence type="ECO:0000313" key="1">
    <source>
        <dbReference type="EMBL" id="GAA4650356.1"/>
    </source>
</evidence>
<organism evidence="1 2">
    <name type="scientific">Kistimonas scapharcae</name>
    <dbReference type="NCBI Taxonomy" id="1036133"/>
    <lineage>
        <taxon>Bacteria</taxon>
        <taxon>Pseudomonadati</taxon>
        <taxon>Pseudomonadota</taxon>
        <taxon>Gammaproteobacteria</taxon>
        <taxon>Oceanospirillales</taxon>
        <taxon>Endozoicomonadaceae</taxon>
        <taxon>Kistimonas</taxon>
    </lineage>
</organism>
<keyword evidence="2" id="KW-1185">Reference proteome</keyword>
<comment type="caution">
    <text evidence="1">The sequence shown here is derived from an EMBL/GenBank/DDBJ whole genome shotgun (WGS) entry which is preliminary data.</text>
</comment>
<dbReference type="EMBL" id="BAABFL010000389">
    <property type="protein sequence ID" value="GAA4650356.1"/>
    <property type="molecule type" value="Genomic_DNA"/>
</dbReference>
<dbReference type="Proteomes" id="UP001500604">
    <property type="component" value="Unassembled WGS sequence"/>
</dbReference>
<gene>
    <name evidence="1" type="ORF">GCM10023116_26390</name>
</gene>
<protein>
    <submittedName>
        <fullName evidence="1">Uncharacterized protein</fullName>
    </submittedName>
</protein>
<accession>A0ABP8V3H9</accession>
<name>A0ABP8V3H9_9GAMM</name>
<sequence length="117" mass="13072">MFRITEFNRRFMHQAIWVHRTLVIMKAGDIGLKHFQPNLFPPAAPEQSREPGAKPLCMANVTSGGKAIQEMPDRTAGQGYVRLPGRGDIPEGGIFLAKPIPGILRENPRKPDWTNTI</sequence>
<proteinExistence type="predicted"/>